<dbReference type="InterPro" id="IPR039272">
    <property type="entry name" value="CLEC16A/TT9"/>
</dbReference>
<reference evidence="2 3" key="1">
    <citation type="journal article" date="2017" name="Nature">
        <title>The Apostasia genome and the evolution of orchids.</title>
        <authorList>
            <person name="Zhang G.Q."/>
            <person name="Liu K.W."/>
            <person name="Li Z."/>
            <person name="Lohaus R."/>
            <person name="Hsiao Y.Y."/>
            <person name="Niu S.C."/>
            <person name="Wang J.Y."/>
            <person name="Lin Y.C."/>
            <person name="Xu Q."/>
            <person name="Chen L.J."/>
            <person name="Yoshida K."/>
            <person name="Fujiwara S."/>
            <person name="Wang Z.W."/>
            <person name="Zhang Y.Q."/>
            <person name="Mitsuda N."/>
            <person name="Wang M."/>
            <person name="Liu G.H."/>
            <person name="Pecoraro L."/>
            <person name="Huang H.X."/>
            <person name="Xiao X.J."/>
            <person name="Lin M."/>
            <person name="Wu X.Y."/>
            <person name="Wu W.L."/>
            <person name="Chen Y.Y."/>
            <person name="Chang S.B."/>
            <person name="Sakamoto S."/>
            <person name="Ohme-Takagi M."/>
            <person name="Yagi M."/>
            <person name="Zeng S.J."/>
            <person name="Shen C.Y."/>
            <person name="Yeh C.M."/>
            <person name="Luo Y.B."/>
            <person name="Tsai W.C."/>
            <person name="Van de Peer Y."/>
            <person name="Liu Z.J."/>
        </authorList>
    </citation>
    <scope>NUCLEOTIDE SEQUENCE [LARGE SCALE GENOMIC DNA]</scope>
    <source>
        <strain evidence="3">cv. Shenzhen</strain>
        <tissue evidence="2">Stem</tissue>
    </source>
</reference>
<dbReference type="Proteomes" id="UP000236161">
    <property type="component" value="Unassembled WGS sequence"/>
</dbReference>
<dbReference type="PANTHER" id="PTHR21481:SF4">
    <property type="entry name" value="PROTEIN TRANSPARENT TESTA 9"/>
    <property type="match status" value="1"/>
</dbReference>
<accession>A0A2I0A759</accession>
<dbReference type="EMBL" id="KZ452013">
    <property type="protein sequence ID" value="PKA51374.1"/>
    <property type="molecule type" value="Genomic_DNA"/>
</dbReference>
<dbReference type="GO" id="GO:0016197">
    <property type="term" value="P:endosomal transport"/>
    <property type="evidence" value="ECO:0007669"/>
    <property type="project" value="TreeGrafter"/>
</dbReference>
<organism evidence="2 3">
    <name type="scientific">Apostasia shenzhenica</name>
    <dbReference type="NCBI Taxonomy" id="1088818"/>
    <lineage>
        <taxon>Eukaryota</taxon>
        <taxon>Viridiplantae</taxon>
        <taxon>Streptophyta</taxon>
        <taxon>Embryophyta</taxon>
        <taxon>Tracheophyta</taxon>
        <taxon>Spermatophyta</taxon>
        <taxon>Magnoliopsida</taxon>
        <taxon>Liliopsida</taxon>
        <taxon>Asparagales</taxon>
        <taxon>Orchidaceae</taxon>
        <taxon>Apostasioideae</taxon>
        <taxon>Apostasia</taxon>
    </lineage>
</organism>
<protein>
    <recommendedName>
        <fullName evidence="1">FPL domain-containing protein</fullName>
    </recommendedName>
</protein>
<evidence type="ECO:0000259" key="1">
    <source>
        <dbReference type="Pfam" id="PF09758"/>
    </source>
</evidence>
<keyword evidence="3" id="KW-1185">Reference proteome</keyword>
<feature type="domain" description="FPL" evidence="1">
    <location>
        <begin position="9"/>
        <end position="160"/>
    </location>
</feature>
<dbReference type="GO" id="GO:1901096">
    <property type="term" value="P:regulation of autophagosome maturation"/>
    <property type="evidence" value="ECO:0007669"/>
    <property type="project" value="TreeGrafter"/>
</dbReference>
<dbReference type="OrthoDB" id="294052at2759"/>
<dbReference type="GO" id="GO:0005770">
    <property type="term" value="C:late endosome"/>
    <property type="evidence" value="ECO:0007669"/>
    <property type="project" value="TreeGrafter"/>
</dbReference>
<proteinExistence type="predicted"/>
<dbReference type="Pfam" id="PF09758">
    <property type="entry name" value="FPL"/>
    <property type="match status" value="1"/>
</dbReference>
<dbReference type="AlphaFoldDB" id="A0A2I0A759"/>
<dbReference type="PANTHER" id="PTHR21481">
    <property type="entry name" value="PROTEIN CLEC16A"/>
    <property type="match status" value="1"/>
</dbReference>
<evidence type="ECO:0000313" key="2">
    <source>
        <dbReference type="EMBL" id="PKA51374.1"/>
    </source>
</evidence>
<evidence type="ECO:0000313" key="3">
    <source>
        <dbReference type="Proteomes" id="UP000236161"/>
    </source>
</evidence>
<name>A0A2I0A759_9ASPA</name>
<dbReference type="GO" id="GO:0007034">
    <property type="term" value="P:vacuolar transport"/>
    <property type="evidence" value="ECO:0007669"/>
    <property type="project" value="TreeGrafter"/>
</dbReference>
<sequence length="785" mass="88650">MQDFVVEALRSIAELITYGDQHDPSFFEFFMEKQIMGEFARLLNISKVAKVALQLLQTMSIIIQSIRSEHAIYYLLSNEHINYLITYSFDFHNEELLSYYISFLRRAISGKLSKSTIPLLVKTQNDKVVSFPLYTEAIKFAFHEESMIRIAVRALTLNVYHVGDEYLNPYVSRVPQSDYLVDLVKYFKQQCLKLDGLVCKAHKDPDSSDAASSIHAAVDELEDSLYYFSDVISAGIPDLGRLITDNILQLLVFPLLLPSLRMQCADTQIGITTSLYLLCCVLRIVKTKELASSIAAALFFAPDAFVPKSEITTNGDSLQHLVSVQFEQQGSSTCSRLSESNTLRSPCSLQHFSFQDTCNSVHLSLRGILLYYVIGADNVVAHGSLCLLATLLQTKELDESMLDGLGILPQRKQHKKLLLQSLVGEETGEEQLFSSENNRENNDIDTELDVYLHKLKDQHAQSYSCGEPEISLKNHRYEVLDALVCLFCRRNVSAETLWTGGWLLWQLLPHGEQEFTVSHLLRIMDSHKDSTANLFAEAKGTWCDTLVVVLRDEWKKCKRGESSFSSGERMSEIIKVFVLQRQLLIFSSEGRFTDQPMLNSPISSLLISREAIAGLDGSAPKLGNEINADKALPCRIAFERGKERYFSFLAISKGAVGWIILLDVLPLNQQRGVVRVIAPLAGSNPRIDEKHPKWLHLRVRPSNLPSLDSKPDPLGKEKSKVVVDGRWTLAFRDEQVCKSAESMVIEEMHLQQRQVEETLMPLLEYHMTANSTEVILEEPLVSARE</sequence>
<dbReference type="InterPro" id="IPR019155">
    <property type="entry name" value="CLEC16A/TT9_N"/>
</dbReference>
<gene>
    <name evidence="2" type="ORF">AXF42_Ash002739</name>
</gene>
<dbReference type="STRING" id="1088818.A0A2I0A759"/>
<dbReference type="GO" id="GO:0005794">
    <property type="term" value="C:Golgi apparatus"/>
    <property type="evidence" value="ECO:0007669"/>
    <property type="project" value="TreeGrafter"/>
</dbReference>